<feature type="domain" description="Thioesterase" evidence="3">
    <location>
        <begin position="51"/>
        <end position="125"/>
    </location>
</feature>
<evidence type="ECO:0000256" key="2">
    <source>
        <dbReference type="ARBA" id="ARBA00022801"/>
    </source>
</evidence>
<gene>
    <name evidence="4" type="ORF">ACFPRA_02385</name>
</gene>
<dbReference type="CDD" id="cd03443">
    <property type="entry name" value="PaaI_thioesterase"/>
    <property type="match status" value="1"/>
</dbReference>
<dbReference type="InterPro" id="IPR039298">
    <property type="entry name" value="ACOT13"/>
</dbReference>
<keyword evidence="5" id="KW-1185">Reference proteome</keyword>
<protein>
    <submittedName>
        <fullName evidence="4">PaaI family thioesterase</fullName>
        <ecNumber evidence="4">3.1.2.-</ecNumber>
    </submittedName>
</protein>
<sequence>MVTTETNYLEWLKKHFEESNYWVNMGITFDYLEKGDVRVKLVVADRVLNINNTLHGGAIASLMDVSISTTLRSIRSDPVTTVSLTTNFINPAKQGKTVYATASITSSKNRIQYVESTVVDEDGVIIANGVGVFSFLKSEKQNQ</sequence>
<dbReference type="EMBL" id="JBHSNO010000001">
    <property type="protein sequence ID" value="MFC5587757.1"/>
    <property type="molecule type" value="Genomic_DNA"/>
</dbReference>
<dbReference type="Proteomes" id="UP001596109">
    <property type="component" value="Unassembled WGS sequence"/>
</dbReference>
<evidence type="ECO:0000313" key="4">
    <source>
        <dbReference type="EMBL" id="MFC5587757.1"/>
    </source>
</evidence>
<dbReference type="PANTHER" id="PTHR21660:SF1">
    <property type="entry name" value="ACYL-COENZYME A THIOESTERASE 13"/>
    <property type="match status" value="1"/>
</dbReference>
<dbReference type="InterPro" id="IPR029069">
    <property type="entry name" value="HotDog_dom_sf"/>
</dbReference>
<keyword evidence="2 4" id="KW-0378">Hydrolase</keyword>
<evidence type="ECO:0000256" key="1">
    <source>
        <dbReference type="ARBA" id="ARBA00008324"/>
    </source>
</evidence>
<dbReference type="RefSeq" id="WP_381430187.1">
    <property type="nucleotide sequence ID" value="NZ_JBHSNO010000001.1"/>
</dbReference>
<reference evidence="5" key="1">
    <citation type="journal article" date="2019" name="Int. J. Syst. Evol. Microbiol.">
        <title>The Global Catalogue of Microorganisms (GCM) 10K type strain sequencing project: providing services to taxonomists for standard genome sequencing and annotation.</title>
        <authorList>
            <consortium name="The Broad Institute Genomics Platform"/>
            <consortium name="The Broad Institute Genome Sequencing Center for Infectious Disease"/>
            <person name="Wu L."/>
            <person name="Ma J."/>
        </authorList>
    </citation>
    <scope>NUCLEOTIDE SEQUENCE [LARGE SCALE GENOMIC DNA]</scope>
    <source>
        <strain evidence="5">CGMCC 4.1434</strain>
    </source>
</reference>
<evidence type="ECO:0000313" key="5">
    <source>
        <dbReference type="Proteomes" id="UP001596109"/>
    </source>
</evidence>
<name>A0ABW0TEK6_9BACL</name>
<comment type="similarity">
    <text evidence="1">Belongs to the thioesterase PaaI family.</text>
</comment>
<dbReference type="PANTHER" id="PTHR21660">
    <property type="entry name" value="THIOESTERASE SUPERFAMILY MEMBER-RELATED"/>
    <property type="match status" value="1"/>
</dbReference>
<dbReference type="GO" id="GO:0016787">
    <property type="term" value="F:hydrolase activity"/>
    <property type="evidence" value="ECO:0007669"/>
    <property type="project" value="UniProtKB-KW"/>
</dbReference>
<dbReference type="InterPro" id="IPR006683">
    <property type="entry name" value="Thioestr_dom"/>
</dbReference>
<comment type="caution">
    <text evidence="4">The sequence shown here is derived from an EMBL/GenBank/DDBJ whole genome shotgun (WGS) entry which is preliminary data.</text>
</comment>
<dbReference type="EC" id="3.1.2.-" evidence="4"/>
<dbReference type="InterPro" id="IPR003736">
    <property type="entry name" value="PAAI_dom"/>
</dbReference>
<dbReference type="Pfam" id="PF03061">
    <property type="entry name" value="4HBT"/>
    <property type="match status" value="1"/>
</dbReference>
<organism evidence="4 5">
    <name type="scientific">Sporosarcina soli</name>
    <dbReference type="NCBI Taxonomy" id="334736"/>
    <lineage>
        <taxon>Bacteria</taxon>
        <taxon>Bacillati</taxon>
        <taxon>Bacillota</taxon>
        <taxon>Bacilli</taxon>
        <taxon>Bacillales</taxon>
        <taxon>Caryophanaceae</taxon>
        <taxon>Sporosarcina</taxon>
    </lineage>
</organism>
<dbReference type="NCBIfam" id="TIGR00369">
    <property type="entry name" value="unchar_dom_1"/>
    <property type="match status" value="1"/>
</dbReference>
<dbReference type="SUPFAM" id="SSF54637">
    <property type="entry name" value="Thioesterase/thiol ester dehydrase-isomerase"/>
    <property type="match status" value="1"/>
</dbReference>
<dbReference type="Gene3D" id="3.10.129.10">
    <property type="entry name" value="Hotdog Thioesterase"/>
    <property type="match status" value="1"/>
</dbReference>
<evidence type="ECO:0000259" key="3">
    <source>
        <dbReference type="Pfam" id="PF03061"/>
    </source>
</evidence>
<proteinExistence type="inferred from homology"/>
<accession>A0ABW0TEK6</accession>